<protein>
    <submittedName>
        <fullName evidence="1">Uncharacterized protein</fullName>
    </submittedName>
</protein>
<gene>
    <name evidence="1" type="ORF">UFOVP240_138</name>
</gene>
<proteinExistence type="predicted"/>
<name>A0A6J7WWW9_9CAUD</name>
<evidence type="ECO:0000313" key="1">
    <source>
        <dbReference type="EMBL" id="CAB5221338.1"/>
    </source>
</evidence>
<organism evidence="1">
    <name type="scientific">uncultured Caudovirales phage</name>
    <dbReference type="NCBI Taxonomy" id="2100421"/>
    <lineage>
        <taxon>Viruses</taxon>
        <taxon>Duplodnaviria</taxon>
        <taxon>Heunggongvirae</taxon>
        <taxon>Uroviricota</taxon>
        <taxon>Caudoviricetes</taxon>
        <taxon>Peduoviridae</taxon>
        <taxon>Maltschvirus</taxon>
        <taxon>Maltschvirus maltsch</taxon>
    </lineage>
</organism>
<accession>A0A6J7WWW9</accession>
<dbReference type="EMBL" id="LR798293">
    <property type="protein sequence ID" value="CAB5221338.1"/>
    <property type="molecule type" value="Genomic_DNA"/>
</dbReference>
<reference evidence="1" key="1">
    <citation type="submission" date="2020-05" db="EMBL/GenBank/DDBJ databases">
        <authorList>
            <person name="Chiriac C."/>
            <person name="Salcher M."/>
            <person name="Ghai R."/>
            <person name="Kavagutti S V."/>
        </authorList>
    </citation>
    <scope>NUCLEOTIDE SEQUENCE</scope>
</reference>
<sequence>MDEKHFIDQYVVTFLASYMAGNYDHDCMNGHPNEPYNHQPVEDALFLARCAWKQLRELN</sequence>